<reference evidence="2" key="2">
    <citation type="submission" date="2025-08" db="UniProtKB">
        <authorList>
            <consortium name="Ensembl"/>
        </authorList>
    </citation>
    <scope>IDENTIFICATION</scope>
</reference>
<accession>A0AAZ3SKT7</accession>
<feature type="region of interest" description="Disordered" evidence="1">
    <location>
        <begin position="253"/>
        <end position="311"/>
    </location>
</feature>
<feature type="compositionally biased region" description="Low complexity" evidence="1">
    <location>
        <begin position="274"/>
        <end position="298"/>
    </location>
</feature>
<organism evidence="2 3">
    <name type="scientific">Oncorhynchus tshawytscha</name>
    <name type="common">Chinook salmon</name>
    <name type="synonym">Salmo tshawytscha</name>
    <dbReference type="NCBI Taxonomy" id="74940"/>
    <lineage>
        <taxon>Eukaryota</taxon>
        <taxon>Metazoa</taxon>
        <taxon>Chordata</taxon>
        <taxon>Craniata</taxon>
        <taxon>Vertebrata</taxon>
        <taxon>Euteleostomi</taxon>
        <taxon>Actinopterygii</taxon>
        <taxon>Neopterygii</taxon>
        <taxon>Teleostei</taxon>
        <taxon>Protacanthopterygii</taxon>
        <taxon>Salmoniformes</taxon>
        <taxon>Salmonidae</taxon>
        <taxon>Salmoninae</taxon>
        <taxon>Oncorhynchus</taxon>
    </lineage>
</organism>
<reference evidence="2" key="3">
    <citation type="submission" date="2025-09" db="UniProtKB">
        <authorList>
            <consortium name="Ensembl"/>
        </authorList>
    </citation>
    <scope>IDENTIFICATION</scope>
</reference>
<protein>
    <submittedName>
        <fullName evidence="2">Uncharacterized protein</fullName>
    </submittedName>
</protein>
<dbReference type="Ensembl" id="ENSOTST00005180357.1">
    <property type="protein sequence ID" value="ENSOTSP00005153671.1"/>
    <property type="gene ID" value="ENSOTSG00005071372.1"/>
</dbReference>
<evidence type="ECO:0000313" key="3">
    <source>
        <dbReference type="Proteomes" id="UP000694402"/>
    </source>
</evidence>
<sequence length="311" mass="35267">MASLTDAEMAEIAKLQREEGVQQLSGHFSWPEFSGDDVWQSAYQQFVYECAMFAADRGLAWSAVRAVARMTRDLFPQLADLDPPRLLALISDWLTKCLPRLPPAHHKAVFHFLSDTCVTSQRLLQAVVGGTSHRSINQKHLEVHVPPTPLPLAQGDDECALERQRVCALLQVAKQQKREELRRLREEEGPQGSEVRLDTLNDRRLDREEVADLVRSTVRATGELLMRRLLKESSLVHDLLELSLQHTALTTGENSIHPDLTHTHTHTHPDHTQTHTLTTHTHPDLTHTNTHPDLTHTNTHPDHTHTHKHTP</sequence>
<proteinExistence type="predicted"/>
<feature type="compositionally biased region" description="Basic and acidic residues" evidence="1">
    <location>
        <begin position="259"/>
        <end position="273"/>
    </location>
</feature>
<name>A0AAZ3SKT7_ONCTS</name>
<dbReference type="AlphaFoldDB" id="A0AAZ3SKT7"/>
<reference evidence="3" key="1">
    <citation type="journal article" date="2018" name="PLoS ONE">
        <title>Chinook salmon (Oncorhynchus tshawytscha) genome and transcriptome.</title>
        <authorList>
            <person name="Christensen K.A."/>
            <person name="Leong J.S."/>
            <person name="Sakhrani D."/>
            <person name="Biagi C.A."/>
            <person name="Minkley D.R."/>
            <person name="Withler R.E."/>
            <person name="Rondeau E.B."/>
            <person name="Koop B.F."/>
            <person name="Devlin R.H."/>
        </authorList>
    </citation>
    <scope>NUCLEOTIDE SEQUENCE [LARGE SCALE GENOMIC DNA]</scope>
</reference>
<keyword evidence="3" id="KW-1185">Reference proteome</keyword>
<dbReference type="GeneTree" id="ENSGT01030000234996"/>
<dbReference type="Proteomes" id="UP000694402">
    <property type="component" value="Unassembled WGS sequence"/>
</dbReference>
<evidence type="ECO:0000313" key="2">
    <source>
        <dbReference type="Ensembl" id="ENSOTSP00005153671.1"/>
    </source>
</evidence>
<evidence type="ECO:0000256" key="1">
    <source>
        <dbReference type="SAM" id="MobiDB-lite"/>
    </source>
</evidence>